<feature type="compositionally biased region" description="Basic and acidic residues" evidence="1">
    <location>
        <begin position="45"/>
        <end position="63"/>
    </location>
</feature>
<feature type="compositionally biased region" description="Polar residues" evidence="1">
    <location>
        <begin position="18"/>
        <end position="36"/>
    </location>
</feature>
<dbReference type="PANTHER" id="PTHR45696">
    <property type="entry name" value="60S ACIDIC RIBOSOMAL PROTEIN P1"/>
    <property type="match status" value="1"/>
</dbReference>
<accession>A0AAD8HKI7</accession>
<keyword evidence="3" id="KW-1185">Reference proteome</keyword>
<dbReference type="EMBL" id="JAUIZM010000008">
    <property type="protein sequence ID" value="KAK1368336.1"/>
    <property type="molecule type" value="Genomic_DNA"/>
</dbReference>
<evidence type="ECO:0000313" key="2">
    <source>
        <dbReference type="EMBL" id="KAK1368336.1"/>
    </source>
</evidence>
<dbReference type="Proteomes" id="UP001237642">
    <property type="component" value="Unassembled WGS sequence"/>
</dbReference>
<feature type="region of interest" description="Disordered" evidence="1">
    <location>
        <begin position="122"/>
        <end position="146"/>
    </location>
</feature>
<comment type="caution">
    <text evidence="2">The sequence shown here is derived from an EMBL/GenBank/DDBJ whole genome shotgun (WGS) entry which is preliminary data.</text>
</comment>
<dbReference type="PANTHER" id="PTHR45696:SF42">
    <property type="entry name" value="LARGE RIBOSOMAL SUBUNIT PROTEIN P1W-RELATED"/>
    <property type="match status" value="1"/>
</dbReference>
<proteinExistence type="predicted"/>
<feature type="region of interest" description="Disordered" evidence="1">
    <location>
        <begin position="1"/>
        <end position="63"/>
    </location>
</feature>
<dbReference type="GO" id="GO:0043021">
    <property type="term" value="F:ribonucleoprotein complex binding"/>
    <property type="evidence" value="ECO:0007669"/>
    <property type="project" value="TreeGrafter"/>
</dbReference>
<dbReference type="GO" id="GO:0030295">
    <property type="term" value="F:protein kinase activator activity"/>
    <property type="evidence" value="ECO:0007669"/>
    <property type="project" value="TreeGrafter"/>
</dbReference>
<dbReference type="GO" id="GO:0022625">
    <property type="term" value="C:cytosolic large ribosomal subunit"/>
    <property type="evidence" value="ECO:0007669"/>
    <property type="project" value="TreeGrafter"/>
</dbReference>
<dbReference type="Pfam" id="PF00428">
    <property type="entry name" value="Ribosomal_60s"/>
    <property type="match status" value="1"/>
</dbReference>
<protein>
    <submittedName>
        <fullName evidence="2">Uncharacterized protein</fullName>
    </submittedName>
</protein>
<name>A0AAD8HKI7_9APIA</name>
<gene>
    <name evidence="2" type="ORF">POM88_034428</name>
</gene>
<reference evidence="2" key="1">
    <citation type="submission" date="2023-02" db="EMBL/GenBank/DDBJ databases">
        <title>Genome of toxic invasive species Heracleum sosnowskyi carries increased number of genes despite the absence of recent whole-genome duplications.</title>
        <authorList>
            <person name="Schelkunov M."/>
            <person name="Shtratnikova V."/>
            <person name="Makarenko M."/>
            <person name="Klepikova A."/>
            <person name="Omelchenko D."/>
            <person name="Novikova G."/>
            <person name="Obukhova E."/>
            <person name="Bogdanov V."/>
            <person name="Penin A."/>
            <person name="Logacheva M."/>
        </authorList>
    </citation>
    <scope>NUCLEOTIDE SEQUENCE</scope>
    <source>
        <strain evidence="2">Hsosn_3</strain>
        <tissue evidence="2">Leaf</tissue>
    </source>
</reference>
<dbReference type="GO" id="GO:0002181">
    <property type="term" value="P:cytoplasmic translation"/>
    <property type="evidence" value="ECO:0007669"/>
    <property type="project" value="TreeGrafter"/>
</dbReference>
<feature type="compositionally biased region" description="Low complexity" evidence="1">
    <location>
        <begin position="1"/>
        <end position="17"/>
    </location>
</feature>
<dbReference type="AlphaFoldDB" id="A0AAD8HKI7"/>
<dbReference type="GO" id="GO:0003735">
    <property type="term" value="F:structural constituent of ribosome"/>
    <property type="evidence" value="ECO:0007669"/>
    <property type="project" value="TreeGrafter"/>
</dbReference>
<reference evidence="2" key="2">
    <citation type="submission" date="2023-05" db="EMBL/GenBank/DDBJ databases">
        <authorList>
            <person name="Schelkunov M.I."/>
        </authorList>
    </citation>
    <scope>NUCLEOTIDE SEQUENCE</scope>
    <source>
        <strain evidence="2">Hsosn_3</strain>
        <tissue evidence="2">Leaf</tissue>
    </source>
</reference>
<sequence length="146" mass="15617">MEQGKTSSSTPSTASSSVGMTSTKCAENVSKNSDQDCITIPEDGGEAKKPEEKEKPAKKQKANLEKLSRMRLVILLLMNGMSIFKPPRLQSGPSVVVVVPGLTSDSSAAVSYTTDTALMIHDSAAEEKKEEPAEESDDDMGFSLFD</sequence>
<evidence type="ECO:0000313" key="3">
    <source>
        <dbReference type="Proteomes" id="UP001237642"/>
    </source>
</evidence>
<organism evidence="2 3">
    <name type="scientific">Heracleum sosnowskyi</name>
    <dbReference type="NCBI Taxonomy" id="360622"/>
    <lineage>
        <taxon>Eukaryota</taxon>
        <taxon>Viridiplantae</taxon>
        <taxon>Streptophyta</taxon>
        <taxon>Embryophyta</taxon>
        <taxon>Tracheophyta</taxon>
        <taxon>Spermatophyta</taxon>
        <taxon>Magnoliopsida</taxon>
        <taxon>eudicotyledons</taxon>
        <taxon>Gunneridae</taxon>
        <taxon>Pentapetalae</taxon>
        <taxon>asterids</taxon>
        <taxon>campanulids</taxon>
        <taxon>Apiales</taxon>
        <taxon>Apiaceae</taxon>
        <taxon>Apioideae</taxon>
        <taxon>apioid superclade</taxon>
        <taxon>Tordylieae</taxon>
        <taxon>Tordyliinae</taxon>
        <taxon>Heracleum</taxon>
    </lineage>
</organism>
<evidence type="ECO:0000256" key="1">
    <source>
        <dbReference type="SAM" id="MobiDB-lite"/>
    </source>
</evidence>